<sequence>MRNKPNHLEFLKNRLNEVFQSPDQLADWIGDIFECPITIEDSNHHVVSYSKHKENIDEARIGTIMNRKVPDKVINGLWKKGVMPKLIDRDEPVVIPQIEEIGLGNRVAISIREKNEILGFIWAHTGDKKLSEDELELLQEVAKQVRKFFLKHPKRNRKSEESYNDFFWQLLTGDIKDTDKLTKQAKQLNIQLEGDLAIVVIRFADEITEQIEKHAYYLAETQLQVKSLLRLFDGKEFIMLIRHHKKDDPAYLLAEFIKQIIEKISNQLALKNVSGSAGSFYDSAKQINESYKQALNVLNLKEKYPENLEDTFLFEDLGVYQFIEELFEIRKASHRQNKYIERLRLYDKKHQTSLTDSLQAYLNCDCNVYQTAKELFIHPNTMNYRLKRIREVSMLDLKDPNQKTAVYLDFIMESMHKG</sequence>
<dbReference type="InterPro" id="IPR051448">
    <property type="entry name" value="CdaR-like_regulators"/>
</dbReference>
<evidence type="ECO:0000259" key="2">
    <source>
        <dbReference type="Pfam" id="PF13556"/>
    </source>
</evidence>
<accession>A0A9X0YR27</accession>
<dbReference type="PANTHER" id="PTHR33744">
    <property type="entry name" value="CARBOHYDRATE DIACID REGULATOR"/>
    <property type="match status" value="1"/>
</dbReference>
<protein>
    <submittedName>
        <fullName evidence="4">DNA-binding PucR family transcriptional regulator</fullName>
    </submittedName>
</protein>
<dbReference type="Pfam" id="PF13556">
    <property type="entry name" value="HTH_30"/>
    <property type="match status" value="1"/>
</dbReference>
<keyword evidence="5" id="KW-1185">Reference proteome</keyword>
<dbReference type="Gene3D" id="1.10.10.2840">
    <property type="entry name" value="PucR C-terminal helix-turn-helix domain"/>
    <property type="match status" value="1"/>
</dbReference>
<organism evidence="4 5">
    <name type="scientific">Oceanobacillus polygoni</name>
    <dbReference type="NCBI Taxonomy" id="1235259"/>
    <lineage>
        <taxon>Bacteria</taxon>
        <taxon>Bacillati</taxon>
        <taxon>Bacillota</taxon>
        <taxon>Bacilli</taxon>
        <taxon>Bacillales</taxon>
        <taxon>Bacillaceae</taxon>
        <taxon>Oceanobacillus</taxon>
    </lineage>
</organism>
<feature type="domain" description="CdaR GGDEF-like" evidence="3">
    <location>
        <begin position="177"/>
        <end position="299"/>
    </location>
</feature>
<dbReference type="Pfam" id="PF17853">
    <property type="entry name" value="GGDEF_2"/>
    <property type="match status" value="1"/>
</dbReference>
<evidence type="ECO:0000256" key="1">
    <source>
        <dbReference type="ARBA" id="ARBA00006754"/>
    </source>
</evidence>
<reference evidence="4" key="1">
    <citation type="submission" date="2021-03" db="EMBL/GenBank/DDBJ databases">
        <title>Genomic Encyclopedia of Type Strains, Phase IV (KMG-IV): sequencing the most valuable type-strain genomes for metagenomic binning, comparative biology and taxonomic classification.</title>
        <authorList>
            <person name="Goeker M."/>
        </authorList>
    </citation>
    <scope>NUCLEOTIDE SEQUENCE</scope>
    <source>
        <strain evidence="4">DSM 107338</strain>
    </source>
</reference>
<keyword evidence="4" id="KW-0238">DNA-binding</keyword>
<dbReference type="InterPro" id="IPR042070">
    <property type="entry name" value="PucR_C-HTH_sf"/>
</dbReference>
<feature type="domain" description="PucR C-terminal helix-turn-helix" evidence="2">
    <location>
        <begin position="354"/>
        <end position="410"/>
    </location>
</feature>
<dbReference type="Proteomes" id="UP001138793">
    <property type="component" value="Unassembled WGS sequence"/>
</dbReference>
<name>A0A9X0YR27_9BACI</name>
<comment type="caution">
    <text evidence="4">The sequence shown here is derived from an EMBL/GenBank/DDBJ whole genome shotgun (WGS) entry which is preliminary data.</text>
</comment>
<evidence type="ECO:0000313" key="4">
    <source>
        <dbReference type="EMBL" id="MBP2077237.1"/>
    </source>
</evidence>
<dbReference type="AlphaFoldDB" id="A0A9X0YR27"/>
<evidence type="ECO:0000259" key="3">
    <source>
        <dbReference type="Pfam" id="PF17853"/>
    </source>
</evidence>
<dbReference type="InterPro" id="IPR025736">
    <property type="entry name" value="PucR_C-HTH_dom"/>
</dbReference>
<dbReference type="RefSeq" id="WP_149475688.1">
    <property type="nucleotide sequence ID" value="NZ_JAGGMB010000004.1"/>
</dbReference>
<gene>
    <name evidence="4" type="ORF">J2Z64_001489</name>
</gene>
<comment type="similarity">
    <text evidence="1">Belongs to the CdaR family.</text>
</comment>
<proteinExistence type="inferred from homology"/>
<dbReference type="InterPro" id="IPR041522">
    <property type="entry name" value="CdaR_GGDEF"/>
</dbReference>
<evidence type="ECO:0000313" key="5">
    <source>
        <dbReference type="Proteomes" id="UP001138793"/>
    </source>
</evidence>
<dbReference type="PANTHER" id="PTHR33744:SF1">
    <property type="entry name" value="DNA-BINDING TRANSCRIPTIONAL ACTIVATOR ADER"/>
    <property type="match status" value="1"/>
</dbReference>
<dbReference type="OrthoDB" id="9792148at2"/>
<dbReference type="GO" id="GO:0003677">
    <property type="term" value="F:DNA binding"/>
    <property type="evidence" value="ECO:0007669"/>
    <property type="project" value="UniProtKB-KW"/>
</dbReference>
<dbReference type="EMBL" id="JAGGMB010000004">
    <property type="protein sequence ID" value="MBP2077237.1"/>
    <property type="molecule type" value="Genomic_DNA"/>
</dbReference>